<keyword evidence="3" id="KW-1185">Reference proteome</keyword>
<gene>
    <name evidence="2" type="ORF">NOO_LOCUS7949</name>
</gene>
<evidence type="ECO:0000313" key="4">
    <source>
        <dbReference type="WBParaSite" id="nOo.2.0.1.t07949-RA"/>
    </source>
</evidence>
<reference evidence="4" key="1">
    <citation type="submission" date="2016-06" db="UniProtKB">
        <authorList>
            <consortium name="WormBaseParasite"/>
        </authorList>
    </citation>
    <scope>IDENTIFICATION</scope>
</reference>
<dbReference type="WBParaSite" id="nOo.2.0.1.t07949-RA">
    <property type="protein sequence ID" value="nOo.2.0.1.t07949-RA"/>
    <property type="gene ID" value="nOo.2.0.1.g07949"/>
</dbReference>
<reference evidence="2 3" key="2">
    <citation type="submission" date="2018-08" db="EMBL/GenBank/DDBJ databases">
        <authorList>
            <person name="Laetsch R D."/>
            <person name="Stevens L."/>
            <person name="Kumar S."/>
            <person name="Blaxter L. M."/>
        </authorList>
    </citation>
    <scope>NUCLEOTIDE SEQUENCE [LARGE SCALE GENOMIC DNA]</scope>
</reference>
<dbReference type="STRING" id="42157.A0A182EIL9"/>
<evidence type="ECO:0000256" key="1">
    <source>
        <dbReference type="SAM" id="MobiDB-lite"/>
    </source>
</evidence>
<protein>
    <submittedName>
        <fullName evidence="4">PEHE domain-containing protein</fullName>
    </submittedName>
</protein>
<evidence type="ECO:0000313" key="2">
    <source>
        <dbReference type="EMBL" id="VDK87804.1"/>
    </source>
</evidence>
<organism evidence="4">
    <name type="scientific">Onchocerca ochengi</name>
    <name type="common">Filarial nematode worm</name>
    <dbReference type="NCBI Taxonomy" id="42157"/>
    <lineage>
        <taxon>Eukaryota</taxon>
        <taxon>Metazoa</taxon>
        <taxon>Ecdysozoa</taxon>
        <taxon>Nematoda</taxon>
        <taxon>Chromadorea</taxon>
        <taxon>Rhabditida</taxon>
        <taxon>Spirurina</taxon>
        <taxon>Spiruromorpha</taxon>
        <taxon>Filarioidea</taxon>
        <taxon>Onchocercidae</taxon>
        <taxon>Onchocerca</taxon>
    </lineage>
</organism>
<feature type="compositionally biased region" description="Polar residues" evidence="1">
    <location>
        <begin position="219"/>
        <end position="233"/>
    </location>
</feature>
<feature type="region of interest" description="Disordered" evidence="1">
    <location>
        <begin position="212"/>
        <end position="233"/>
    </location>
</feature>
<feature type="compositionally biased region" description="Polar residues" evidence="1">
    <location>
        <begin position="122"/>
        <end position="133"/>
    </location>
</feature>
<dbReference type="Proteomes" id="UP000271087">
    <property type="component" value="Unassembled WGS sequence"/>
</dbReference>
<evidence type="ECO:0000313" key="3">
    <source>
        <dbReference type="Proteomes" id="UP000271087"/>
    </source>
</evidence>
<proteinExistence type="predicted"/>
<feature type="region of interest" description="Disordered" evidence="1">
    <location>
        <begin position="352"/>
        <end position="371"/>
    </location>
</feature>
<dbReference type="OrthoDB" id="5864499at2759"/>
<feature type="region of interest" description="Disordered" evidence="1">
    <location>
        <begin position="118"/>
        <end position="157"/>
    </location>
</feature>
<dbReference type="EMBL" id="UYRW01003066">
    <property type="protein sequence ID" value="VDK87804.1"/>
    <property type="molecule type" value="Genomic_DNA"/>
</dbReference>
<sequence>MTNMINGYILYRLMVDKNNKTTRPRRHSLTPISMRQKSYASQRTRNSLIEPFCAPVIQHVPIRQRLSSVGHDSSSVETYNDLDPTLVISSNPYPYRRRRRMSLLQTLRHQNRLLADSGVECRSQQSDQGSEIATKTHHSSNSSPFSSLETKDSRRRSSIVRLKNKTFAFFGKYSSKRSQIGDKQISSNGYAKCCQNNENDQPVYSSIDLSAKEVRHGKSPSTNDSGHESQGQTVLDMEQHDDKNYRRCSKQQETVAVIERSSEIHSGTRMRVIGRQKYPNLIRSRANHYQLLANNKVLSCPQLGLNLLICREICRRTTSNRQEFISIDEIDSEEDIENREVFMPITEKSLITDKEQSKENVNDHTSTKSLQSSSCDATDCIIEKEEFRYAAKLNRNFSLLEGQEDSANDELSSKIFSQQQQKRQQHLRLMKKLRHLKLRNGYVTTGQLAHVSSKFGRNSSLSRISTETMKQDDEEADEKSLSALSAETISQCDIGKGHYPELDSFASFYLDNDEDDDNLSSLMLDHYLPPKCGK</sequence>
<name>A0A182EIL9_ONCOC</name>
<feature type="compositionally biased region" description="Basic and acidic residues" evidence="1">
    <location>
        <begin position="352"/>
        <end position="366"/>
    </location>
</feature>
<dbReference type="AlphaFoldDB" id="A0A182EIL9"/>
<accession>A0A182EIL9</accession>